<sequence>MAGLFEVVSEDDEEIADYLRHINPRRLHVVRERPNHFLDWDDHDFFNRFRLSKPTAERIIHEIAENI</sequence>
<protein>
    <submittedName>
        <fullName evidence="1">Uncharacterized protein</fullName>
    </submittedName>
</protein>
<gene>
    <name evidence="1" type="ORF">NQ317_009124</name>
</gene>
<evidence type="ECO:0000313" key="2">
    <source>
        <dbReference type="Proteomes" id="UP001162164"/>
    </source>
</evidence>
<evidence type="ECO:0000313" key="1">
    <source>
        <dbReference type="EMBL" id="KAJ8978496.1"/>
    </source>
</evidence>
<proteinExistence type="predicted"/>
<accession>A0ABQ9JJY6</accession>
<organism evidence="1 2">
    <name type="scientific">Molorchus minor</name>
    <dbReference type="NCBI Taxonomy" id="1323400"/>
    <lineage>
        <taxon>Eukaryota</taxon>
        <taxon>Metazoa</taxon>
        <taxon>Ecdysozoa</taxon>
        <taxon>Arthropoda</taxon>
        <taxon>Hexapoda</taxon>
        <taxon>Insecta</taxon>
        <taxon>Pterygota</taxon>
        <taxon>Neoptera</taxon>
        <taxon>Endopterygota</taxon>
        <taxon>Coleoptera</taxon>
        <taxon>Polyphaga</taxon>
        <taxon>Cucujiformia</taxon>
        <taxon>Chrysomeloidea</taxon>
        <taxon>Cerambycidae</taxon>
        <taxon>Lamiinae</taxon>
        <taxon>Monochamini</taxon>
        <taxon>Molorchus</taxon>
    </lineage>
</organism>
<dbReference type="Proteomes" id="UP001162164">
    <property type="component" value="Unassembled WGS sequence"/>
</dbReference>
<name>A0ABQ9JJY6_9CUCU</name>
<reference evidence="1" key="1">
    <citation type="journal article" date="2023" name="Insect Mol. Biol.">
        <title>Genome sequencing provides insights into the evolution of gene families encoding plant cell wall-degrading enzymes in longhorned beetles.</title>
        <authorList>
            <person name="Shin N.R."/>
            <person name="Okamura Y."/>
            <person name="Kirsch R."/>
            <person name="Pauchet Y."/>
        </authorList>
    </citation>
    <scope>NUCLEOTIDE SEQUENCE</scope>
    <source>
        <strain evidence="1">MMC_N1</strain>
    </source>
</reference>
<dbReference type="EMBL" id="JAPWTJ010000430">
    <property type="protein sequence ID" value="KAJ8978496.1"/>
    <property type="molecule type" value="Genomic_DNA"/>
</dbReference>
<comment type="caution">
    <text evidence="1">The sequence shown here is derived from an EMBL/GenBank/DDBJ whole genome shotgun (WGS) entry which is preliminary data.</text>
</comment>
<keyword evidence="2" id="KW-1185">Reference proteome</keyword>